<dbReference type="GO" id="GO:0140359">
    <property type="term" value="F:ABC-type transporter activity"/>
    <property type="evidence" value="ECO:0007669"/>
    <property type="project" value="InterPro"/>
</dbReference>
<feature type="domain" description="ABC-type uncharacterised transport system" evidence="2">
    <location>
        <begin position="490"/>
        <end position="697"/>
    </location>
</feature>
<dbReference type="Pfam" id="PF09822">
    <property type="entry name" value="ABC_transp_aux"/>
    <property type="match status" value="1"/>
</dbReference>
<gene>
    <name evidence="3" type="ORF">EV199_1992</name>
</gene>
<evidence type="ECO:0000259" key="2">
    <source>
        <dbReference type="Pfam" id="PF09822"/>
    </source>
</evidence>
<dbReference type="GO" id="GO:0005886">
    <property type="term" value="C:plasma membrane"/>
    <property type="evidence" value="ECO:0007669"/>
    <property type="project" value="UniProtKB-SubCell"/>
</dbReference>
<protein>
    <submittedName>
        <fullName evidence="3">ABC-2 type transport system permease protein</fullName>
    </submittedName>
</protein>
<feature type="transmembrane region" description="Helical" evidence="1">
    <location>
        <begin position="118"/>
        <end position="142"/>
    </location>
</feature>
<keyword evidence="1" id="KW-0472">Membrane</keyword>
<dbReference type="InterPro" id="IPR019196">
    <property type="entry name" value="ABC_transp_unknown"/>
</dbReference>
<proteinExistence type="predicted"/>
<feature type="transmembrane region" description="Helical" evidence="1">
    <location>
        <begin position="75"/>
        <end position="92"/>
    </location>
</feature>
<name>A0A4Q7N502_9BACT</name>
<reference evidence="3 4" key="1">
    <citation type="submission" date="2019-02" db="EMBL/GenBank/DDBJ databases">
        <title>Genomic Encyclopedia of Type Strains, Phase IV (KMG-IV): sequencing the most valuable type-strain genomes for metagenomic binning, comparative biology and taxonomic classification.</title>
        <authorList>
            <person name="Goeker M."/>
        </authorList>
    </citation>
    <scope>NUCLEOTIDE SEQUENCE [LARGE SCALE GENOMIC DNA]</scope>
    <source>
        <strain evidence="3 4">DSM 18116</strain>
    </source>
</reference>
<keyword evidence="4" id="KW-1185">Reference proteome</keyword>
<dbReference type="AlphaFoldDB" id="A0A4Q7N502"/>
<dbReference type="Pfam" id="PF12679">
    <property type="entry name" value="ABC2_membrane_2"/>
    <property type="match status" value="1"/>
</dbReference>
<dbReference type="PANTHER" id="PTHR43471">
    <property type="entry name" value="ABC TRANSPORTER PERMEASE"/>
    <property type="match status" value="1"/>
</dbReference>
<accession>A0A4Q7N502</accession>
<organism evidence="3 4">
    <name type="scientific">Pseudobacter ginsenosidimutans</name>
    <dbReference type="NCBI Taxonomy" id="661488"/>
    <lineage>
        <taxon>Bacteria</taxon>
        <taxon>Pseudomonadati</taxon>
        <taxon>Bacteroidota</taxon>
        <taxon>Chitinophagia</taxon>
        <taxon>Chitinophagales</taxon>
        <taxon>Chitinophagaceae</taxon>
        <taxon>Pseudobacter</taxon>
    </lineage>
</organism>
<evidence type="ECO:0000256" key="1">
    <source>
        <dbReference type="SAM" id="Phobius"/>
    </source>
</evidence>
<feature type="transmembrane region" description="Helical" evidence="1">
    <location>
        <begin position="148"/>
        <end position="168"/>
    </location>
</feature>
<evidence type="ECO:0000313" key="4">
    <source>
        <dbReference type="Proteomes" id="UP000293874"/>
    </source>
</evidence>
<feature type="transmembrane region" description="Helical" evidence="1">
    <location>
        <begin position="20"/>
        <end position="40"/>
    </location>
</feature>
<dbReference type="EMBL" id="SGXA01000001">
    <property type="protein sequence ID" value="RZS76114.1"/>
    <property type="molecule type" value="Genomic_DNA"/>
</dbReference>
<feature type="transmembrane region" description="Helical" evidence="1">
    <location>
        <begin position="180"/>
        <end position="200"/>
    </location>
</feature>
<feature type="transmembrane region" description="Helical" evidence="1">
    <location>
        <begin position="232"/>
        <end position="250"/>
    </location>
</feature>
<keyword evidence="1" id="KW-1133">Transmembrane helix</keyword>
<keyword evidence="1" id="KW-0812">Transmembrane</keyword>
<evidence type="ECO:0000313" key="3">
    <source>
        <dbReference type="EMBL" id="RZS76114.1"/>
    </source>
</evidence>
<feature type="transmembrane region" description="Helical" evidence="1">
    <location>
        <begin position="262"/>
        <end position="280"/>
    </location>
</feature>
<sequence>MKIIFKIARAELRTLFYSPVAWFVIFLFYVITAAVFSFGLEDASNFQELIRDLQPEWQGFPGIGGMLVDGMRNKLMGYIYLFIPLLTMGIINREISNGTIKLLYSSPVTTREIVLGKYLGLVIFNMLLVLIFALMLTSIYFVVENGEYKWYLSVLLGTFLLINTYAAIGLFISCLTTYQIVAAMITFTVFFVLSVIGGLWQQYDLVRDLTFALSINGKADRMLNGLITSRDIIYFLIIIMLFIGFALIKLKSTQESGRKKITIGKYILLTMLVVLIGYVSSRPGYIAYFDLTKNKLNTVHPAVQEAIAELDGSPVTVTLYTNLLEKYAFAGLPQSRNGYIWGVWEQYIRFYPNLQFKYEYYYDTMDGDSSLYYEYPGKSLEEIVAIEAEIKGIRPSIFKKPETIRKQIDLSSEGKRLIMQLEYNGKKEWLRTYSDATVWPEQNHVAAVFKRLTRKENVKIQFATGHYERDPFDHAGRNYGFLITGKGRHTLLNNGVDADTVSLAARDIPAKTNLLVVADPRSAYSEAELQKISDHIDKGGNTIFYLEPGKETILEPVLKQLGVHPVAGTIVQPDAHEMPHIFYAPMTRAGNYLAKEPAMEDFQQYRFPGVKVQHEGTLHLEYEAKNGFSIEPVITKEGDEKSWIENGILVVDSAAPIFNASEGDLRKEEYVTALKLTRRIGNREQRIIVTGDADFITPSRIVMSQINSALYSWGLDNKYPIYCNSPMAPDKYVKITHAQSKFLMVIYMYVASGALLLAAIVLLVRRKRK</sequence>
<dbReference type="OrthoDB" id="9794512at2"/>
<dbReference type="Proteomes" id="UP000293874">
    <property type="component" value="Unassembled WGS sequence"/>
</dbReference>
<comment type="caution">
    <text evidence="3">The sequence shown here is derived from an EMBL/GenBank/DDBJ whole genome shotgun (WGS) entry which is preliminary data.</text>
</comment>
<feature type="transmembrane region" description="Helical" evidence="1">
    <location>
        <begin position="742"/>
        <end position="764"/>
    </location>
</feature>
<dbReference type="RefSeq" id="WP_130540429.1">
    <property type="nucleotide sequence ID" value="NZ_CP042431.1"/>
</dbReference>